<comment type="caution">
    <text evidence="1">The sequence shown here is derived from an EMBL/GenBank/DDBJ whole genome shotgun (WGS) entry which is preliminary data.</text>
</comment>
<dbReference type="EMBL" id="JAXCGZ010004463">
    <property type="protein sequence ID" value="KAK7081750.1"/>
    <property type="molecule type" value="Genomic_DNA"/>
</dbReference>
<name>A0AAN8XC46_HALRR</name>
<protein>
    <submittedName>
        <fullName evidence="1">Uncharacterized protein</fullName>
    </submittedName>
</protein>
<organism evidence="1 2">
    <name type="scientific">Halocaridina rubra</name>
    <name type="common">Hawaiian red shrimp</name>
    <dbReference type="NCBI Taxonomy" id="373956"/>
    <lineage>
        <taxon>Eukaryota</taxon>
        <taxon>Metazoa</taxon>
        <taxon>Ecdysozoa</taxon>
        <taxon>Arthropoda</taxon>
        <taxon>Crustacea</taxon>
        <taxon>Multicrustacea</taxon>
        <taxon>Malacostraca</taxon>
        <taxon>Eumalacostraca</taxon>
        <taxon>Eucarida</taxon>
        <taxon>Decapoda</taxon>
        <taxon>Pleocyemata</taxon>
        <taxon>Caridea</taxon>
        <taxon>Atyoidea</taxon>
        <taxon>Atyidae</taxon>
        <taxon>Halocaridina</taxon>
    </lineage>
</organism>
<gene>
    <name evidence="1" type="ORF">SK128_023275</name>
</gene>
<keyword evidence="2" id="KW-1185">Reference proteome</keyword>
<accession>A0AAN8XC46</accession>
<evidence type="ECO:0000313" key="1">
    <source>
        <dbReference type="EMBL" id="KAK7081750.1"/>
    </source>
</evidence>
<dbReference type="AlphaFoldDB" id="A0AAN8XC46"/>
<reference evidence="1 2" key="1">
    <citation type="submission" date="2023-11" db="EMBL/GenBank/DDBJ databases">
        <title>Halocaridina rubra genome assembly.</title>
        <authorList>
            <person name="Smith C."/>
        </authorList>
    </citation>
    <scope>NUCLEOTIDE SEQUENCE [LARGE SCALE GENOMIC DNA]</scope>
    <source>
        <strain evidence="1">EP-1</strain>
        <tissue evidence="1">Whole</tissue>
    </source>
</reference>
<sequence length="117" mass="13765">MLARLDEYEDLLWKICFDNKASYHISGMTKEHHENIWGSENPCETRKLERNSLKGIVMWRTLIIVYHTNAEDLKDLKERIPQTSSSTDKGMLEQIWSEIEHPLDVLRGRNGAHMKEL</sequence>
<proteinExistence type="predicted"/>
<evidence type="ECO:0000313" key="2">
    <source>
        <dbReference type="Proteomes" id="UP001381693"/>
    </source>
</evidence>
<dbReference type="Proteomes" id="UP001381693">
    <property type="component" value="Unassembled WGS sequence"/>
</dbReference>